<sequence>MSVFQRQSDHLRYHQHPGFFSNSLTVNGGDSDGFLTTTGLDLPEIYGETTTESNARLSTVAANYKKRKLDNVVTETKVCTEKKMMMNKGVVVLQEVEEKSKITEENNEMKNKAKKRTENGLYSCSCTERPSHSTAERARREKISERMKSSSFSSWMRQDHWQSRDA</sequence>
<organism evidence="3 4">
    <name type="scientific">Brassica carinata</name>
    <name type="common">Ethiopian mustard</name>
    <name type="synonym">Abyssinian cabbage</name>
    <dbReference type="NCBI Taxonomy" id="52824"/>
    <lineage>
        <taxon>Eukaryota</taxon>
        <taxon>Viridiplantae</taxon>
        <taxon>Streptophyta</taxon>
        <taxon>Embryophyta</taxon>
        <taxon>Tracheophyta</taxon>
        <taxon>Spermatophyta</taxon>
        <taxon>Magnoliopsida</taxon>
        <taxon>eudicotyledons</taxon>
        <taxon>Gunneridae</taxon>
        <taxon>Pentapetalae</taxon>
        <taxon>rosids</taxon>
        <taxon>malvids</taxon>
        <taxon>Brassicales</taxon>
        <taxon>Brassicaceae</taxon>
        <taxon>Brassiceae</taxon>
        <taxon>Brassica</taxon>
    </lineage>
</organism>
<dbReference type="Proteomes" id="UP000886595">
    <property type="component" value="Unassembled WGS sequence"/>
</dbReference>
<dbReference type="EMBL" id="JAAMPC010000003">
    <property type="protein sequence ID" value="KAG2318613.1"/>
    <property type="molecule type" value="Genomic_DNA"/>
</dbReference>
<evidence type="ECO:0000256" key="1">
    <source>
        <dbReference type="SAM" id="Coils"/>
    </source>
</evidence>
<dbReference type="AlphaFoldDB" id="A0A8X7VXS4"/>
<evidence type="ECO:0000256" key="2">
    <source>
        <dbReference type="SAM" id="MobiDB-lite"/>
    </source>
</evidence>
<feature type="region of interest" description="Disordered" evidence="2">
    <location>
        <begin position="125"/>
        <end position="166"/>
    </location>
</feature>
<reference evidence="3 4" key="1">
    <citation type="submission" date="2020-02" db="EMBL/GenBank/DDBJ databases">
        <authorList>
            <person name="Ma Q."/>
            <person name="Huang Y."/>
            <person name="Song X."/>
            <person name="Pei D."/>
        </authorList>
    </citation>
    <scope>NUCLEOTIDE SEQUENCE [LARGE SCALE GENOMIC DNA]</scope>
    <source>
        <strain evidence="3">Sxm20200214</strain>
        <tissue evidence="3">Leaf</tissue>
    </source>
</reference>
<keyword evidence="4" id="KW-1185">Reference proteome</keyword>
<feature type="compositionally biased region" description="Basic and acidic residues" evidence="2">
    <location>
        <begin position="129"/>
        <end position="148"/>
    </location>
</feature>
<name>A0A8X7VXS4_BRACI</name>
<feature type="coiled-coil region" evidence="1">
    <location>
        <begin position="92"/>
        <end position="119"/>
    </location>
</feature>
<gene>
    <name evidence="3" type="ORF">Bca52824_011826</name>
</gene>
<protein>
    <submittedName>
        <fullName evidence="3">Uncharacterized protein</fullName>
    </submittedName>
</protein>
<accession>A0A8X7VXS4</accession>
<comment type="caution">
    <text evidence="3">The sequence shown here is derived from an EMBL/GenBank/DDBJ whole genome shotgun (WGS) entry which is preliminary data.</text>
</comment>
<proteinExistence type="predicted"/>
<keyword evidence="1" id="KW-0175">Coiled coil</keyword>
<feature type="compositionally biased region" description="Basic and acidic residues" evidence="2">
    <location>
        <begin position="157"/>
        <end position="166"/>
    </location>
</feature>
<evidence type="ECO:0000313" key="3">
    <source>
        <dbReference type="EMBL" id="KAG2318613.1"/>
    </source>
</evidence>
<evidence type="ECO:0000313" key="4">
    <source>
        <dbReference type="Proteomes" id="UP000886595"/>
    </source>
</evidence>